<dbReference type="AlphaFoldDB" id="A0AAV7F470"/>
<feature type="region of interest" description="Disordered" evidence="1">
    <location>
        <begin position="263"/>
        <end position="313"/>
    </location>
</feature>
<comment type="caution">
    <text evidence="3">The sequence shown here is derived from an EMBL/GenBank/DDBJ whole genome shotgun (WGS) entry which is preliminary data.</text>
</comment>
<organism evidence="3 4">
    <name type="scientific">Aristolochia fimbriata</name>
    <name type="common">White veined hardy Dutchman's pipe vine</name>
    <dbReference type="NCBI Taxonomy" id="158543"/>
    <lineage>
        <taxon>Eukaryota</taxon>
        <taxon>Viridiplantae</taxon>
        <taxon>Streptophyta</taxon>
        <taxon>Embryophyta</taxon>
        <taxon>Tracheophyta</taxon>
        <taxon>Spermatophyta</taxon>
        <taxon>Magnoliopsida</taxon>
        <taxon>Magnoliidae</taxon>
        <taxon>Piperales</taxon>
        <taxon>Aristolochiaceae</taxon>
        <taxon>Aristolochia</taxon>
    </lineage>
</organism>
<evidence type="ECO:0000313" key="4">
    <source>
        <dbReference type="Proteomes" id="UP000825729"/>
    </source>
</evidence>
<feature type="compositionally biased region" description="Low complexity" evidence="1">
    <location>
        <begin position="139"/>
        <end position="148"/>
    </location>
</feature>
<dbReference type="EMBL" id="JAINDJ010000003">
    <property type="protein sequence ID" value="KAG9454931.1"/>
    <property type="molecule type" value="Genomic_DNA"/>
</dbReference>
<feature type="region of interest" description="Disordered" evidence="1">
    <location>
        <begin position="131"/>
        <end position="190"/>
    </location>
</feature>
<evidence type="ECO:0000256" key="1">
    <source>
        <dbReference type="SAM" id="MobiDB-lite"/>
    </source>
</evidence>
<dbReference type="InterPro" id="IPR032795">
    <property type="entry name" value="DUF3741-assoc"/>
</dbReference>
<name>A0AAV7F470_ARIFI</name>
<dbReference type="PANTHER" id="PTHR37234">
    <property type="entry name" value="OS03G0319200 PROTEIN"/>
    <property type="match status" value="1"/>
</dbReference>
<feature type="compositionally biased region" description="Polar residues" evidence="1">
    <location>
        <begin position="343"/>
        <end position="352"/>
    </location>
</feature>
<dbReference type="PANTHER" id="PTHR37234:SF1">
    <property type="entry name" value="OS03G0319200 PROTEIN"/>
    <property type="match status" value="1"/>
</dbReference>
<evidence type="ECO:0000313" key="3">
    <source>
        <dbReference type="EMBL" id="KAG9454931.1"/>
    </source>
</evidence>
<reference evidence="3 4" key="1">
    <citation type="submission" date="2021-07" db="EMBL/GenBank/DDBJ databases">
        <title>The Aristolochia fimbriata genome: insights into angiosperm evolution, floral development and chemical biosynthesis.</title>
        <authorList>
            <person name="Jiao Y."/>
        </authorList>
    </citation>
    <scope>NUCLEOTIDE SEQUENCE [LARGE SCALE GENOMIC DNA]</scope>
    <source>
        <strain evidence="3">IBCAS-2021</strain>
        <tissue evidence="3">Leaf</tissue>
    </source>
</reference>
<feature type="region of interest" description="Disordered" evidence="1">
    <location>
        <begin position="340"/>
        <end position="360"/>
    </location>
</feature>
<dbReference type="Proteomes" id="UP000825729">
    <property type="component" value="Unassembled WGS sequence"/>
</dbReference>
<protein>
    <recommendedName>
        <fullName evidence="2">DUF3741 domain-containing protein</fullName>
    </recommendedName>
</protein>
<keyword evidence="4" id="KW-1185">Reference proteome</keyword>
<gene>
    <name evidence="3" type="ORF">H6P81_007835</name>
</gene>
<proteinExistence type="predicted"/>
<dbReference type="Pfam" id="PF14383">
    <property type="entry name" value="VARLMGL"/>
    <property type="match status" value="1"/>
</dbReference>
<evidence type="ECO:0000259" key="2">
    <source>
        <dbReference type="Pfam" id="PF14383"/>
    </source>
</evidence>
<feature type="domain" description="DUF3741" evidence="2">
    <location>
        <begin position="212"/>
        <end position="231"/>
    </location>
</feature>
<accession>A0AAV7F470</accession>
<feature type="compositionally biased region" description="Low complexity" evidence="1">
    <location>
        <begin position="287"/>
        <end position="313"/>
    </location>
</feature>
<sequence length="474" mass="52532">MTLIYLLRVKGALGTITRGHEISYQSGFWQKWWPASYVVGGPVGVHGEWYMCAVMISHERWFCFCSAGGGASATEGEEEGLMATALLTSGSRREGRSGSRRETMTETLKCRKIGCMSGILHLLHSPSRKRLTLAKNQDKTVTSPTKPKSTPHKIKSPARTSSGKKTRTIRASDIPPPDGTDLRRFSCDVPRSPTITPDIRRCNSINSPETLRRPPALVARLMGLDDFPAEESPAEKRRKLITALQKCDEDLKALKRIIEAARESDDQRRRLTASGEPESAKRENESNESPSVSEKSGASSGSTSVSDGESSTTLLLPVSETCSEQPSPVSVLDGAIFSPVADDNTSSPTTYSDKGDVRCGSKAKEEPINRIFFHVRSAIDEPSVRVYHREEDEPFRHLVSTTAYPRRISYFWGSKEKTETVNEVWKDGVWEEKWELGRICVSLEGHILGGLVEETITELGCSIPLDKCRKRLIF</sequence>
<feature type="compositionally biased region" description="Basic residues" evidence="1">
    <location>
        <begin position="149"/>
        <end position="168"/>
    </location>
</feature>